<comment type="catalytic activity">
    <reaction evidence="1">
        <text>ATP + protein L-histidine = ADP + protein N-phospho-L-histidine.</text>
        <dbReference type="EC" id="2.7.13.3"/>
    </reaction>
</comment>
<dbReference type="CDD" id="cd00082">
    <property type="entry name" value="HisKA"/>
    <property type="match status" value="1"/>
</dbReference>
<keyword evidence="5" id="KW-0808">Transferase</keyword>
<evidence type="ECO:0000259" key="11">
    <source>
        <dbReference type="PROSITE" id="PS50109"/>
    </source>
</evidence>
<evidence type="ECO:0000256" key="2">
    <source>
        <dbReference type="ARBA" id="ARBA00004141"/>
    </source>
</evidence>
<evidence type="ECO:0000256" key="8">
    <source>
        <dbReference type="ARBA" id="ARBA00022989"/>
    </source>
</evidence>
<evidence type="ECO:0000313" key="12">
    <source>
        <dbReference type="EMBL" id="MBU2787862.1"/>
    </source>
</evidence>
<evidence type="ECO:0000256" key="10">
    <source>
        <dbReference type="ARBA" id="ARBA00023136"/>
    </source>
</evidence>
<dbReference type="GO" id="GO:0000155">
    <property type="term" value="F:phosphorelay sensor kinase activity"/>
    <property type="evidence" value="ECO:0007669"/>
    <property type="project" value="InterPro"/>
</dbReference>
<accession>A0AAE2YPD1</accession>
<dbReference type="PANTHER" id="PTHR45436">
    <property type="entry name" value="SENSOR HISTIDINE KINASE YKOH"/>
    <property type="match status" value="1"/>
</dbReference>
<dbReference type="AlphaFoldDB" id="A0AAE2YPD1"/>
<sequence>MKKRIPSLQRRLFWTLSFWLLLGGFIAACVDYGLAYEDAKQLQDATLAEMANWVDPSHLPDHPLEVPWFHGKGKHIRHDEEFGTIIVERIGPGQTENPLPISGDWRPGFHHLEKNGKQWRVFLAALPDGDQLVVAQPTSVLQEAAWDAAQRSIWPILILLPILLLALRWQVYAVFRPLRRLARELAILRPESSRIHLPETHVPQELLPFWLAIQQLLQRVADLLQRERRFIADAAHELRTPLAALSLQVENAQHAESWYACRERLLAVDTGLARSRHLLDQLLTLERQLAGPAKKESINLGDLLRELLSERLPLAESKDIELELQLSPTRLPLAADPLALRVLISNALDNALRYTPAKGSVVLRAIADGEKLTLEVEDDGPGIPPAQRELAFSAFHRAADAQGEGTGLGLTIVAAAAKRLGGRVQLLDGSAGRGLLFHYEQPLESTQEDGTCTG</sequence>
<keyword evidence="9" id="KW-0902">Two-component regulatory system</keyword>
<dbReference type="SUPFAM" id="SSF47384">
    <property type="entry name" value="Homodimeric domain of signal transducing histidine kinase"/>
    <property type="match status" value="1"/>
</dbReference>
<keyword evidence="4" id="KW-0597">Phosphoprotein</keyword>
<dbReference type="InterPro" id="IPR050428">
    <property type="entry name" value="TCS_sensor_his_kinase"/>
</dbReference>
<dbReference type="InterPro" id="IPR036097">
    <property type="entry name" value="HisK_dim/P_sf"/>
</dbReference>
<keyword evidence="6" id="KW-0812">Transmembrane</keyword>
<reference evidence="12" key="1">
    <citation type="journal article" date="2021" name="ISME J.">
        <title>Genomic evolution of the class Acidithiobacillia: deep-branching Proteobacteria living in extreme acidic conditions.</title>
        <authorList>
            <person name="Moya-Beltran A."/>
            <person name="Beard S."/>
            <person name="Rojas-Villalobos C."/>
            <person name="Issotta F."/>
            <person name="Gallardo Y."/>
            <person name="Ulloa R."/>
            <person name="Giaveno A."/>
            <person name="Degli Esposti M."/>
            <person name="Johnson D.B."/>
            <person name="Quatrini R."/>
        </authorList>
    </citation>
    <scope>NUCLEOTIDE SEQUENCE</scope>
    <source>
        <strain evidence="12">VAN18-1</strain>
    </source>
</reference>
<dbReference type="EC" id="2.7.13.3" evidence="3"/>
<dbReference type="SUPFAM" id="SSF55874">
    <property type="entry name" value="ATPase domain of HSP90 chaperone/DNA topoisomerase II/histidine kinase"/>
    <property type="match status" value="1"/>
</dbReference>
<comment type="caution">
    <text evidence="12">The sequence shown here is derived from an EMBL/GenBank/DDBJ whole genome shotgun (WGS) entry which is preliminary data.</text>
</comment>
<dbReference type="InterPro" id="IPR005467">
    <property type="entry name" value="His_kinase_dom"/>
</dbReference>
<feature type="domain" description="Histidine kinase" evidence="11">
    <location>
        <begin position="233"/>
        <end position="445"/>
    </location>
</feature>
<dbReference type="PROSITE" id="PS51257">
    <property type="entry name" value="PROKAR_LIPOPROTEIN"/>
    <property type="match status" value="1"/>
</dbReference>
<dbReference type="Pfam" id="PF00512">
    <property type="entry name" value="HisKA"/>
    <property type="match status" value="1"/>
</dbReference>
<dbReference type="Pfam" id="PF02518">
    <property type="entry name" value="HATPase_c"/>
    <property type="match status" value="1"/>
</dbReference>
<gene>
    <name evidence="12" type="ORF">HFQ13_06540</name>
</gene>
<dbReference type="Proteomes" id="UP001197378">
    <property type="component" value="Unassembled WGS sequence"/>
</dbReference>
<dbReference type="PROSITE" id="PS50109">
    <property type="entry name" value="HIS_KIN"/>
    <property type="match status" value="1"/>
</dbReference>
<evidence type="ECO:0000256" key="1">
    <source>
        <dbReference type="ARBA" id="ARBA00000085"/>
    </source>
</evidence>
<evidence type="ECO:0000256" key="7">
    <source>
        <dbReference type="ARBA" id="ARBA00022777"/>
    </source>
</evidence>
<comment type="subcellular location">
    <subcellularLocation>
        <location evidence="2">Membrane</location>
        <topology evidence="2">Multi-pass membrane protein</topology>
    </subcellularLocation>
</comment>
<dbReference type="SMART" id="SM00388">
    <property type="entry name" value="HisKA"/>
    <property type="match status" value="1"/>
</dbReference>
<keyword evidence="10" id="KW-0472">Membrane</keyword>
<dbReference type="Gene3D" id="1.10.287.130">
    <property type="match status" value="1"/>
</dbReference>
<dbReference type="InterPro" id="IPR036890">
    <property type="entry name" value="HATPase_C_sf"/>
</dbReference>
<dbReference type="PANTHER" id="PTHR45436:SF15">
    <property type="entry name" value="SENSOR HISTIDINE KINASE CUSS"/>
    <property type="match status" value="1"/>
</dbReference>
<keyword evidence="8" id="KW-1133">Transmembrane helix</keyword>
<organism evidence="12 13">
    <name type="scientific">Igneacidithiobacillus copahuensis</name>
    <dbReference type="NCBI Taxonomy" id="2724909"/>
    <lineage>
        <taxon>Bacteria</taxon>
        <taxon>Pseudomonadati</taxon>
        <taxon>Pseudomonadota</taxon>
        <taxon>Acidithiobacillia</taxon>
        <taxon>Acidithiobacillales</taxon>
        <taxon>Acidithiobacillaceae</taxon>
        <taxon>Igneacidithiobacillus</taxon>
    </lineage>
</organism>
<dbReference type="SMART" id="SM00387">
    <property type="entry name" value="HATPase_c"/>
    <property type="match status" value="1"/>
</dbReference>
<dbReference type="InterPro" id="IPR003594">
    <property type="entry name" value="HATPase_dom"/>
</dbReference>
<keyword evidence="13" id="KW-1185">Reference proteome</keyword>
<dbReference type="Gene3D" id="3.30.565.10">
    <property type="entry name" value="Histidine kinase-like ATPase, C-terminal domain"/>
    <property type="match status" value="1"/>
</dbReference>
<keyword evidence="7 12" id="KW-0418">Kinase</keyword>
<name>A0AAE2YPD1_9PROT</name>
<evidence type="ECO:0000256" key="5">
    <source>
        <dbReference type="ARBA" id="ARBA00022679"/>
    </source>
</evidence>
<dbReference type="CDD" id="cd00075">
    <property type="entry name" value="HATPase"/>
    <property type="match status" value="1"/>
</dbReference>
<evidence type="ECO:0000256" key="9">
    <source>
        <dbReference type="ARBA" id="ARBA00023012"/>
    </source>
</evidence>
<evidence type="ECO:0000313" key="13">
    <source>
        <dbReference type="Proteomes" id="UP001197378"/>
    </source>
</evidence>
<dbReference type="GO" id="GO:0005886">
    <property type="term" value="C:plasma membrane"/>
    <property type="evidence" value="ECO:0007669"/>
    <property type="project" value="TreeGrafter"/>
</dbReference>
<evidence type="ECO:0000256" key="6">
    <source>
        <dbReference type="ARBA" id="ARBA00022692"/>
    </source>
</evidence>
<dbReference type="PRINTS" id="PR00344">
    <property type="entry name" value="BCTRLSENSOR"/>
</dbReference>
<dbReference type="RefSeq" id="WP_215870777.1">
    <property type="nucleotide sequence ID" value="NZ_JAAXYO010000085.1"/>
</dbReference>
<dbReference type="InterPro" id="IPR004358">
    <property type="entry name" value="Sig_transdc_His_kin-like_C"/>
</dbReference>
<protein>
    <recommendedName>
        <fullName evidence="3">histidine kinase</fullName>
        <ecNumber evidence="3">2.7.13.3</ecNumber>
    </recommendedName>
</protein>
<evidence type="ECO:0000256" key="4">
    <source>
        <dbReference type="ARBA" id="ARBA00022553"/>
    </source>
</evidence>
<dbReference type="InterPro" id="IPR003661">
    <property type="entry name" value="HisK_dim/P_dom"/>
</dbReference>
<dbReference type="EMBL" id="JAAXYO010000085">
    <property type="protein sequence ID" value="MBU2787862.1"/>
    <property type="molecule type" value="Genomic_DNA"/>
</dbReference>
<evidence type="ECO:0000256" key="3">
    <source>
        <dbReference type="ARBA" id="ARBA00012438"/>
    </source>
</evidence>
<proteinExistence type="predicted"/>